<dbReference type="RefSeq" id="WP_269037821.1">
    <property type="nucleotide sequence ID" value="NZ_CP114040.1"/>
</dbReference>
<feature type="compositionally biased region" description="Basic and acidic residues" evidence="1">
    <location>
        <begin position="411"/>
        <end position="428"/>
    </location>
</feature>
<reference evidence="2" key="1">
    <citation type="submission" date="2022-11" db="EMBL/GenBank/DDBJ databases">
        <title>Minimal conservation of predation-associated metabolite biosynthetic gene clusters underscores biosynthetic potential of Myxococcota including descriptions for ten novel species: Archangium lansinium sp. nov., Myxococcus landrumus sp. nov., Nannocystis bai.</title>
        <authorList>
            <person name="Ahearne A."/>
            <person name="Stevens C."/>
            <person name="Dowd S."/>
        </authorList>
    </citation>
    <scope>NUCLEOTIDE SEQUENCE</scope>
    <source>
        <strain evidence="2">Fl3</strain>
    </source>
</reference>
<evidence type="ECO:0000313" key="2">
    <source>
        <dbReference type="EMBL" id="WAS95481.1"/>
    </source>
</evidence>
<dbReference type="InterPro" id="IPR025130">
    <property type="entry name" value="DUF4056"/>
</dbReference>
<sequence>MRSAHANADDRREPPTTAARRLLAPLVAAITACAPTWKAPLTVDSREVARALNDPADVVTDFDPAAVPVFDPPKKLRPCCAFGQDLRAEVGPVPVPLYKNENIRSPEEIGPHGYDKGELTRERNGLVYTCRGGFLDIAHVRDTADRTLFLTLQLVRRLPEGATVEWPEEGTKRRVVVKPLPPGLLERHGRWKTATALASWAVYQLSTWHEVVTWYGFESVPGVSERLSSFSPEDVYSNVLGINLAAGLILDGEIRSREEYDVAMQAWIREALRRLGAVPKDKARAAMQAVDGLWWDSSKRVPEFTLVTRRYIHTDSPIPAWLVRDPAVREGCAGQPPPLPLVIDHRLGDREISELASVEFEFGKWRPKNFPMPLAEGTTVTQADFPTITADIRHEGAAVFGPDFDQPGEAQADRPDAKEKIVHRAVTDRRRRATTSAGP</sequence>
<proteinExistence type="predicted"/>
<feature type="region of interest" description="Disordered" evidence="1">
    <location>
        <begin position="402"/>
        <end position="439"/>
    </location>
</feature>
<accession>A0ABY7H890</accession>
<evidence type="ECO:0000256" key="1">
    <source>
        <dbReference type="SAM" id="MobiDB-lite"/>
    </source>
</evidence>
<gene>
    <name evidence="2" type="ORF">O0S08_04910</name>
</gene>
<dbReference type="PROSITE" id="PS51257">
    <property type="entry name" value="PROKAR_LIPOPROTEIN"/>
    <property type="match status" value="1"/>
</dbReference>
<name>A0ABY7H890_9BACT</name>
<keyword evidence="3" id="KW-1185">Reference proteome</keyword>
<dbReference type="Proteomes" id="UP001164459">
    <property type="component" value="Chromosome"/>
</dbReference>
<evidence type="ECO:0000313" key="3">
    <source>
        <dbReference type="Proteomes" id="UP001164459"/>
    </source>
</evidence>
<dbReference type="EMBL" id="CP114040">
    <property type="protein sequence ID" value="WAS95481.1"/>
    <property type="molecule type" value="Genomic_DNA"/>
</dbReference>
<dbReference type="Pfam" id="PF13265">
    <property type="entry name" value="DUF4056"/>
    <property type="match status" value="1"/>
</dbReference>
<protein>
    <submittedName>
        <fullName evidence="2">DUF4056 domain-containing protein</fullName>
    </submittedName>
</protein>
<organism evidence="2 3">
    <name type="scientific">Nannocystis punicea</name>
    <dbReference type="NCBI Taxonomy" id="2995304"/>
    <lineage>
        <taxon>Bacteria</taxon>
        <taxon>Pseudomonadati</taxon>
        <taxon>Myxococcota</taxon>
        <taxon>Polyangia</taxon>
        <taxon>Nannocystales</taxon>
        <taxon>Nannocystaceae</taxon>
        <taxon>Nannocystis</taxon>
    </lineage>
</organism>